<dbReference type="PANTHER" id="PTHR42718">
    <property type="entry name" value="MAJOR FACILITATOR SUPERFAMILY MULTIDRUG TRANSPORTER MFSC"/>
    <property type="match status" value="1"/>
</dbReference>
<keyword evidence="9" id="KW-1185">Reference proteome</keyword>
<feature type="transmembrane region" description="Helical" evidence="6">
    <location>
        <begin position="32"/>
        <end position="52"/>
    </location>
</feature>
<dbReference type="Pfam" id="PF07690">
    <property type="entry name" value="MFS_1"/>
    <property type="match status" value="1"/>
</dbReference>
<name>A0A938WIZ1_9BACT</name>
<feature type="transmembrane region" description="Helical" evidence="6">
    <location>
        <begin position="378"/>
        <end position="395"/>
    </location>
</feature>
<evidence type="ECO:0000256" key="2">
    <source>
        <dbReference type="ARBA" id="ARBA00022448"/>
    </source>
</evidence>
<dbReference type="InterPro" id="IPR036259">
    <property type="entry name" value="MFS_trans_sf"/>
</dbReference>
<protein>
    <submittedName>
        <fullName evidence="8">MFS transporter</fullName>
    </submittedName>
</protein>
<keyword evidence="5 6" id="KW-0472">Membrane</keyword>
<feature type="transmembrane region" description="Helical" evidence="6">
    <location>
        <begin position="325"/>
        <end position="346"/>
    </location>
</feature>
<evidence type="ECO:0000259" key="7">
    <source>
        <dbReference type="PROSITE" id="PS50850"/>
    </source>
</evidence>
<feature type="transmembrane region" description="Helical" evidence="6">
    <location>
        <begin position="72"/>
        <end position="90"/>
    </location>
</feature>
<evidence type="ECO:0000256" key="1">
    <source>
        <dbReference type="ARBA" id="ARBA00004141"/>
    </source>
</evidence>
<feature type="transmembrane region" description="Helical" evidence="6">
    <location>
        <begin position="416"/>
        <end position="438"/>
    </location>
</feature>
<keyword evidence="3 6" id="KW-0812">Transmembrane</keyword>
<comment type="caution">
    <text evidence="8">The sequence shown here is derived from an EMBL/GenBank/DDBJ whole genome shotgun (WGS) entry which is preliminary data.</text>
</comment>
<feature type="transmembrane region" description="Helical" evidence="6">
    <location>
        <begin position="226"/>
        <end position="244"/>
    </location>
</feature>
<dbReference type="Gene3D" id="1.20.1250.20">
    <property type="entry name" value="MFS general substrate transporter like domains"/>
    <property type="match status" value="1"/>
</dbReference>
<feature type="domain" description="Major facilitator superfamily (MFS) profile" evidence="7">
    <location>
        <begin position="35"/>
        <end position="472"/>
    </location>
</feature>
<dbReference type="PANTHER" id="PTHR42718:SF9">
    <property type="entry name" value="MAJOR FACILITATOR SUPERFAMILY MULTIDRUG TRANSPORTER MFSC"/>
    <property type="match status" value="1"/>
</dbReference>
<proteinExistence type="predicted"/>
<dbReference type="PROSITE" id="PS50850">
    <property type="entry name" value="MFS"/>
    <property type="match status" value="1"/>
</dbReference>
<keyword evidence="2" id="KW-0813">Transport</keyword>
<evidence type="ECO:0000256" key="3">
    <source>
        <dbReference type="ARBA" id="ARBA00022692"/>
    </source>
</evidence>
<feature type="transmembrane region" description="Helical" evidence="6">
    <location>
        <begin position="287"/>
        <end position="313"/>
    </location>
</feature>
<feature type="transmembrane region" description="Helical" evidence="6">
    <location>
        <begin position="250"/>
        <end position="267"/>
    </location>
</feature>
<comment type="subcellular location">
    <subcellularLocation>
        <location evidence="1">Membrane</location>
        <topology evidence="1">Multi-pass membrane protein</topology>
    </subcellularLocation>
</comment>
<evidence type="ECO:0000256" key="6">
    <source>
        <dbReference type="SAM" id="Phobius"/>
    </source>
</evidence>
<feature type="transmembrane region" description="Helical" evidence="6">
    <location>
        <begin position="353"/>
        <end position="372"/>
    </location>
</feature>
<sequence>MDKENTKAGSDGQGRLRIEGNLEWDGLHRPRIYYAMAATFCGLFLAVLDGTICNVALPSMASQLGVASEDSIWIVNAFQLAVMMLLLPFASMGELWGYKQVYVRGIVVFTFGSLLCALSPSFAMLVIARVVQGVGAAMMMSVNTSMVKLIYPKRRLGEGVGLNATVVAIASVAGPTLSAAILAVAPWPWLFAINVPVGILTFVMARKHLPDNPVRVVGRTFNWREAVLNAATFGLFIGCVEAYSHDVEPLIVLLGAVAMVAVGFVYVRMQVGKKYPMLPLDLLKIPIFTTSVATSVISFTAQMLVMVGMPFMLVTTFGYNAVGTGLLMTSWPLAIIFVAPLAGWLVGRVHPGILGGIGLSMLSVGCFLLSFIPADTDHFGLVWRLMLCGAGFGFFQSPNNHLLLSSAPPQRAGSASGMLATARLTGQTLGAALVAMLFHLFGPMAPHDAMLLAGCLTVCGAVCSCLRLKERMAG</sequence>
<organism evidence="8 9">
    <name type="scientific">Marseilla massiliensis</name>
    <dbReference type="NCBI Taxonomy" id="1841864"/>
    <lineage>
        <taxon>Bacteria</taxon>
        <taxon>Pseudomonadati</taxon>
        <taxon>Bacteroidota</taxon>
        <taxon>Bacteroidia</taxon>
        <taxon>Bacteroidales</taxon>
        <taxon>Prevotellaceae</taxon>
        <taxon>Marseilla</taxon>
    </lineage>
</organism>
<dbReference type="InterPro" id="IPR011701">
    <property type="entry name" value="MFS"/>
</dbReference>
<dbReference type="SUPFAM" id="SSF103473">
    <property type="entry name" value="MFS general substrate transporter"/>
    <property type="match status" value="1"/>
</dbReference>
<dbReference type="GO" id="GO:0022857">
    <property type="term" value="F:transmembrane transporter activity"/>
    <property type="evidence" value="ECO:0007669"/>
    <property type="project" value="InterPro"/>
</dbReference>
<dbReference type="PRINTS" id="PR01036">
    <property type="entry name" value="TCRTETB"/>
</dbReference>
<feature type="transmembrane region" description="Helical" evidence="6">
    <location>
        <begin position="102"/>
        <end position="127"/>
    </location>
</feature>
<dbReference type="EMBL" id="JACJJL010000001">
    <property type="protein sequence ID" value="MBM6660284.1"/>
    <property type="molecule type" value="Genomic_DNA"/>
</dbReference>
<reference evidence="8 9" key="1">
    <citation type="journal article" date="2021" name="Sci. Rep.">
        <title>The distribution of antibiotic resistance genes in chicken gut microbiota commensals.</title>
        <authorList>
            <person name="Juricova H."/>
            <person name="Matiasovicova J."/>
            <person name="Kubasova T."/>
            <person name="Cejkova D."/>
            <person name="Rychlik I."/>
        </authorList>
    </citation>
    <scope>NUCLEOTIDE SEQUENCE [LARGE SCALE GENOMIC DNA]</scope>
    <source>
        <strain evidence="8 9">An819</strain>
    </source>
</reference>
<dbReference type="RefSeq" id="WP_205106893.1">
    <property type="nucleotide sequence ID" value="NZ_JACJJL010000001.1"/>
</dbReference>
<dbReference type="Proteomes" id="UP000764045">
    <property type="component" value="Unassembled WGS sequence"/>
</dbReference>
<keyword evidence="4 6" id="KW-1133">Transmembrane helix</keyword>
<dbReference type="Gene3D" id="1.20.1720.10">
    <property type="entry name" value="Multidrug resistance protein D"/>
    <property type="match status" value="1"/>
</dbReference>
<feature type="transmembrane region" description="Helical" evidence="6">
    <location>
        <begin position="160"/>
        <end position="181"/>
    </location>
</feature>
<feature type="transmembrane region" description="Helical" evidence="6">
    <location>
        <begin position="133"/>
        <end position="151"/>
    </location>
</feature>
<evidence type="ECO:0000313" key="8">
    <source>
        <dbReference type="EMBL" id="MBM6660284.1"/>
    </source>
</evidence>
<dbReference type="GO" id="GO:0016020">
    <property type="term" value="C:membrane"/>
    <property type="evidence" value="ECO:0007669"/>
    <property type="project" value="UniProtKB-SubCell"/>
</dbReference>
<evidence type="ECO:0000256" key="5">
    <source>
        <dbReference type="ARBA" id="ARBA00023136"/>
    </source>
</evidence>
<evidence type="ECO:0000256" key="4">
    <source>
        <dbReference type="ARBA" id="ARBA00022989"/>
    </source>
</evidence>
<dbReference type="AlphaFoldDB" id="A0A938WIZ1"/>
<dbReference type="CDD" id="cd17321">
    <property type="entry name" value="MFS_MMR_MDR_like"/>
    <property type="match status" value="1"/>
</dbReference>
<accession>A0A938WIZ1</accession>
<feature type="transmembrane region" description="Helical" evidence="6">
    <location>
        <begin position="187"/>
        <end position="205"/>
    </location>
</feature>
<evidence type="ECO:0000313" key="9">
    <source>
        <dbReference type="Proteomes" id="UP000764045"/>
    </source>
</evidence>
<gene>
    <name evidence="8" type="ORF">H6B30_00695</name>
</gene>
<dbReference type="InterPro" id="IPR020846">
    <property type="entry name" value="MFS_dom"/>
</dbReference>
<feature type="transmembrane region" description="Helical" evidence="6">
    <location>
        <begin position="450"/>
        <end position="468"/>
    </location>
</feature>